<dbReference type="AlphaFoldDB" id="A0A382NLH8"/>
<dbReference type="PROSITE" id="PS00595">
    <property type="entry name" value="AA_TRANSFER_CLASS_5"/>
    <property type="match status" value="1"/>
</dbReference>
<name>A0A382NLH8_9ZZZZ</name>
<evidence type="ECO:0000256" key="1">
    <source>
        <dbReference type="ARBA" id="ARBA00001933"/>
    </source>
</evidence>
<dbReference type="InterPro" id="IPR015424">
    <property type="entry name" value="PyrdxlP-dep_Trfase"/>
</dbReference>
<evidence type="ECO:0000256" key="3">
    <source>
        <dbReference type="SAM" id="MobiDB-lite"/>
    </source>
</evidence>
<dbReference type="InterPro" id="IPR015421">
    <property type="entry name" value="PyrdxlP-dep_Trfase_major"/>
</dbReference>
<evidence type="ECO:0000259" key="4">
    <source>
        <dbReference type="Pfam" id="PF00266"/>
    </source>
</evidence>
<comment type="cofactor">
    <cofactor evidence="1">
        <name>pyridoxal 5'-phosphate</name>
        <dbReference type="ChEBI" id="CHEBI:597326"/>
    </cofactor>
</comment>
<feature type="non-terminal residue" evidence="5">
    <location>
        <position position="1"/>
    </location>
</feature>
<dbReference type="EMBL" id="UINC01101013">
    <property type="protein sequence ID" value="SVC61510.1"/>
    <property type="molecule type" value="Genomic_DNA"/>
</dbReference>
<organism evidence="5">
    <name type="scientific">marine metagenome</name>
    <dbReference type="NCBI Taxonomy" id="408172"/>
    <lineage>
        <taxon>unclassified sequences</taxon>
        <taxon>metagenomes</taxon>
        <taxon>ecological metagenomes</taxon>
    </lineage>
</organism>
<keyword evidence="2" id="KW-0663">Pyridoxal phosphate</keyword>
<feature type="region of interest" description="Disordered" evidence="3">
    <location>
        <begin position="1"/>
        <end position="24"/>
    </location>
</feature>
<dbReference type="Gene3D" id="3.40.640.10">
    <property type="entry name" value="Type I PLP-dependent aspartate aminotransferase-like (Major domain)"/>
    <property type="match status" value="1"/>
</dbReference>
<protein>
    <recommendedName>
        <fullName evidence="4">Aminotransferase class V domain-containing protein</fullName>
    </recommendedName>
</protein>
<accession>A0A382NLH8</accession>
<dbReference type="InterPro" id="IPR015422">
    <property type="entry name" value="PyrdxlP-dep_Trfase_small"/>
</dbReference>
<dbReference type="SUPFAM" id="SSF53383">
    <property type="entry name" value="PLP-dependent transferases"/>
    <property type="match status" value="1"/>
</dbReference>
<dbReference type="Gene3D" id="3.90.1150.10">
    <property type="entry name" value="Aspartate Aminotransferase, domain 1"/>
    <property type="match status" value="1"/>
</dbReference>
<dbReference type="PANTHER" id="PTHR43092:SF2">
    <property type="entry name" value="HERCYNYLCYSTEINE SULFOXIDE LYASE"/>
    <property type="match status" value="1"/>
</dbReference>
<proteinExistence type="predicted"/>
<dbReference type="InterPro" id="IPR000192">
    <property type="entry name" value="Aminotrans_V_dom"/>
</dbReference>
<evidence type="ECO:0000256" key="2">
    <source>
        <dbReference type="ARBA" id="ARBA00022898"/>
    </source>
</evidence>
<evidence type="ECO:0000313" key="5">
    <source>
        <dbReference type="EMBL" id="SVC61510.1"/>
    </source>
</evidence>
<sequence>DMISHQEIDPWGAMPNRWPSPNEARQKTTDLLNCSLSELAFTRNSTESMNIIAMGLNLNSDDEILTTTHEHHGGWSCWQNRHDQFGNPLRKIDLHDPPEDEDEILEIFRQAIRPETRILSLCHVTCTTVWRLPVKKICRMARKQGVITVVDGAQSVGMIGVDLKDIGCDFYASSTHKWLFTPKGTGILYIHEGAEDKISGGYHVPRGREARLTAARFENHASQSAAPMVGFGVAVDFHNAIGTTLVANRGATMAAYLKKKLMEIPGVRVLTPMSRKLSASMVSLAIGGMTSNDIGHPLRQRYNIETRGLHEGAYHGVRVSCAMHNTYEELDILISAIGEIAEDRV</sequence>
<reference evidence="5" key="1">
    <citation type="submission" date="2018-05" db="EMBL/GenBank/DDBJ databases">
        <authorList>
            <person name="Lanie J.A."/>
            <person name="Ng W.-L."/>
            <person name="Kazmierczak K.M."/>
            <person name="Andrzejewski T.M."/>
            <person name="Davidsen T.M."/>
            <person name="Wayne K.J."/>
            <person name="Tettelin H."/>
            <person name="Glass J.I."/>
            <person name="Rusch D."/>
            <person name="Podicherti R."/>
            <person name="Tsui H.-C.T."/>
            <person name="Winkler M.E."/>
        </authorList>
    </citation>
    <scope>NUCLEOTIDE SEQUENCE</scope>
</reference>
<feature type="domain" description="Aminotransferase class V" evidence="4">
    <location>
        <begin position="22"/>
        <end position="333"/>
    </location>
</feature>
<dbReference type="PANTHER" id="PTHR43092">
    <property type="entry name" value="L-CYSTEINE DESULFHYDRASE"/>
    <property type="match status" value="1"/>
</dbReference>
<gene>
    <name evidence="5" type="ORF">METZ01_LOCUS314364</name>
</gene>
<dbReference type="InterPro" id="IPR020578">
    <property type="entry name" value="Aminotrans_V_PyrdxlP_BS"/>
</dbReference>
<dbReference type="Pfam" id="PF00266">
    <property type="entry name" value="Aminotran_5"/>
    <property type="match status" value="1"/>
</dbReference>